<keyword evidence="2" id="KW-1185">Reference proteome</keyword>
<protein>
    <submittedName>
        <fullName evidence="1">Uncharacterized protein</fullName>
    </submittedName>
</protein>
<name>A0A1H7GUQ9_9SPHI</name>
<dbReference type="OrthoDB" id="799229at2"/>
<gene>
    <name evidence="1" type="ORF">SAMN05421740_101810</name>
</gene>
<dbReference type="AlphaFoldDB" id="A0A1H7GUQ9"/>
<sequence length="63" mass="7438">MTKKPQVFKDRDTEKFIAYLEKYKEEVSKTPESAKKFLVELGVITEKGNRTKHYKHLCIPEAH</sequence>
<dbReference type="Proteomes" id="UP000198916">
    <property type="component" value="Unassembled WGS sequence"/>
</dbReference>
<evidence type="ECO:0000313" key="1">
    <source>
        <dbReference type="EMBL" id="SEK41821.1"/>
    </source>
</evidence>
<evidence type="ECO:0000313" key="2">
    <source>
        <dbReference type="Proteomes" id="UP000198916"/>
    </source>
</evidence>
<proteinExistence type="predicted"/>
<organism evidence="1 2">
    <name type="scientific">Parapedobacter koreensis</name>
    <dbReference type="NCBI Taxonomy" id="332977"/>
    <lineage>
        <taxon>Bacteria</taxon>
        <taxon>Pseudomonadati</taxon>
        <taxon>Bacteroidota</taxon>
        <taxon>Sphingobacteriia</taxon>
        <taxon>Sphingobacteriales</taxon>
        <taxon>Sphingobacteriaceae</taxon>
        <taxon>Parapedobacter</taxon>
    </lineage>
</organism>
<dbReference type="EMBL" id="FNZR01000001">
    <property type="protein sequence ID" value="SEK41821.1"/>
    <property type="molecule type" value="Genomic_DNA"/>
</dbReference>
<accession>A0A1H7GUQ9</accession>
<dbReference type="RefSeq" id="WP_090602898.1">
    <property type="nucleotide sequence ID" value="NZ_FNZR01000001.1"/>
</dbReference>
<reference evidence="2" key="1">
    <citation type="submission" date="2016-10" db="EMBL/GenBank/DDBJ databases">
        <authorList>
            <person name="Varghese N."/>
            <person name="Submissions S."/>
        </authorList>
    </citation>
    <scope>NUCLEOTIDE SEQUENCE [LARGE SCALE GENOMIC DNA]</scope>
    <source>
        <strain evidence="2">Jip14</strain>
    </source>
</reference>
<dbReference type="STRING" id="332977.SAMN05421740_101810"/>